<keyword evidence="1" id="KW-1133">Transmembrane helix</keyword>
<reference evidence="3" key="1">
    <citation type="submission" date="2016-03" db="EMBL/GenBank/DDBJ databases">
        <authorList>
            <person name="Devillers Hugo."/>
        </authorList>
    </citation>
    <scope>NUCLEOTIDE SEQUENCE [LARGE SCALE GENOMIC DNA]</scope>
</reference>
<proteinExistence type="predicted"/>
<evidence type="ECO:0000313" key="2">
    <source>
        <dbReference type="EMBL" id="SCV00814.1"/>
    </source>
</evidence>
<dbReference type="OrthoDB" id="4032162at2759"/>
<accession>A0A1G4K9I6</accession>
<dbReference type="AlphaFoldDB" id="A0A1G4K9I6"/>
<feature type="transmembrane region" description="Helical" evidence="1">
    <location>
        <begin position="6"/>
        <end position="24"/>
    </location>
</feature>
<organism evidence="2 3">
    <name type="scientific">Lachancea nothofagi CBS 11611</name>
    <dbReference type="NCBI Taxonomy" id="1266666"/>
    <lineage>
        <taxon>Eukaryota</taxon>
        <taxon>Fungi</taxon>
        <taxon>Dikarya</taxon>
        <taxon>Ascomycota</taxon>
        <taxon>Saccharomycotina</taxon>
        <taxon>Saccharomycetes</taxon>
        <taxon>Saccharomycetales</taxon>
        <taxon>Saccharomycetaceae</taxon>
        <taxon>Lachancea</taxon>
    </lineage>
</organism>
<keyword evidence="3" id="KW-1185">Reference proteome</keyword>
<evidence type="ECO:0000313" key="3">
    <source>
        <dbReference type="Proteomes" id="UP000189911"/>
    </source>
</evidence>
<gene>
    <name evidence="2" type="ORF">LANO_0F08702G</name>
</gene>
<sequence length="73" mass="8831">MNSLRLIARLLSTILVINLILHLVKRPFLPWLYHWLLTCPPRAERCELLWQKSPLIERLVWRILECIENHHVV</sequence>
<dbReference type="EMBL" id="LT598452">
    <property type="protein sequence ID" value="SCV00814.1"/>
    <property type="molecule type" value="Genomic_DNA"/>
</dbReference>
<keyword evidence="1" id="KW-0812">Transmembrane</keyword>
<name>A0A1G4K9I6_9SACH</name>
<protein>
    <submittedName>
        <fullName evidence="2">LANO_0F08702g1_1</fullName>
    </submittedName>
</protein>
<evidence type="ECO:0000256" key="1">
    <source>
        <dbReference type="SAM" id="Phobius"/>
    </source>
</evidence>
<keyword evidence="1" id="KW-0472">Membrane</keyword>
<dbReference type="Proteomes" id="UP000189911">
    <property type="component" value="Chromosome F"/>
</dbReference>